<dbReference type="PANTHER" id="PTHR47150:SF5">
    <property type="entry name" value="OS07G0546750 PROTEIN"/>
    <property type="match status" value="1"/>
</dbReference>
<comment type="caution">
    <text evidence="1">The sequence shown here is derived from an EMBL/GenBank/DDBJ whole genome shotgun (WGS) entry which is preliminary data.</text>
</comment>
<gene>
    <name evidence="1" type="ORF">LIER_17909</name>
</gene>
<dbReference type="Proteomes" id="UP001454036">
    <property type="component" value="Unassembled WGS sequence"/>
</dbReference>
<proteinExistence type="predicted"/>
<dbReference type="PANTHER" id="PTHR47150">
    <property type="entry name" value="OS12G0169200 PROTEIN"/>
    <property type="match status" value="1"/>
</dbReference>
<dbReference type="EMBL" id="BAABME010004233">
    <property type="protein sequence ID" value="GAA0161639.1"/>
    <property type="molecule type" value="Genomic_DNA"/>
</dbReference>
<protein>
    <submittedName>
        <fullName evidence="1">Uncharacterized protein</fullName>
    </submittedName>
</protein>
<dbReference type="Pfam" id="PF04827">
    <property type="entry name" value="Plant_tran"/>
    <property type="match status" value="1"/>
</dbReference>
<reference evidence="1 2" key="1">
    <citation type="submission" date="2024-01" db="EMBL/GenBank/DDBJ databases">
        <title>The complete chloroplast genome sequence of Lithospermum erythrorhizon: insights into the phylogenetic relationship among Boraginaceae species and the maternal lineages of purple gromwells.</title>
        <authorList>
            <person name="Okada T."/>
            <person name="Watanabe K."/>
        </authorList>
    </citation>
    <scope>NUCLEOTIDE SEQUENCE [LARGE SCALE GENOMIC DNA]</scope>
</reference>
<accession>A0AAV3QC94</accession>
<evidence type="ECO:0000313" key="1">
    <source>
        <dbReference type="EMBL" id="GAA0161639.1"/>
    </source>
</evidence>
<dbReference type="InterPro" id="IPR006912">
    <property type="entry name" value="Harbinger_derived_prot"/>
</dbReference>
<name>A0AAV3QC94_LITER</name>
<sequence>MLAYRVEADACDENVNIGEAATLECHCRLCEGIISIFEKDYMRRSNAEDLQRLLHLGSKRGFPGMIGSIDFMHCQLKNCLKARQGQFTSRHKGTT</sequence>
<dbReference type="AlphaFoldDB" id="A0AAV3QC94"/>
<keyword evidence="2" id="KW-1185">Reference proteome</keyword>
<organism evidence="1 2">
    <name type="scientific">Lithospermum erythrorhizon</name>
    <name type="common">Purple gromwell</name>
    <name type="synonym">Lithospermum officinale var. erythrorhizon</name>
    <dbReference type="NCBI Taxonomy" id="34254"/>
    <lineage>
        <taxon>Eukaryota</taxon>
        <taxon>Viridiplantae</taxon>
        <taxon>Streptophyta</taxon>
        <taxon>Embryophyta</taxon>
        <taxon>Tracheophyta</taxon>
        <taxon>Spermatophyta</taxon>
        <taxon>Magnoliopsida</taxon>
        <taxon>eudicotyledons</taxon>
        <taxon>Gunneridae</taxon>
        <taxon>Pentapetalae</taxon>
        <taxon>asterids</taxon>
        <taxon>lamiids</taxon>
        <taxon>Boraginales</taxon>
        <taxon>Boraginaceae</taxon>
        <taxon>Boraginoideae</taxon>
        <taxon>Lithospermeae</taxon>
        <taxon>Lithospermum</taxon>
    </lineage>
</organism>
<evidence type="ECO:0000313" key="2">
    <source>
        <dbReference type="Proteomes" id="UP001454036"/>
    </source>
</evidence>